<name>A0A1G5R3S8_9RHOB</name>
<dbReference type="Pfam" id="PF01464">
    <property type="entry name" value="SLT"/>
    <property type="match status" value="1"/>
</dbReference>
<evidence type="ECO:0000259" key="4">
    <source>
        <dbReference type="Pfam" id="PF01464"/>
    </source>
</evidence>
<dbReference type="InterPro" id="IPR008258">
    <property type="entry name" value="Transglycosylase_SLT_dom_1"/>
</dbReference>
<protein>
    <submittedName>
        <fullName evidence="5">Transglycosylase SLT domain-containing protein</fullName>
    </submittedName>
</protein>
<proteinExistence type="inferred from homology"/>
<organism evidence="5 6">
    <name type="scientific">Epibacterium ulvae</name>
    <dbReference type="NCBI Taxonomy" id="1156985"/>
    <lineage>
        <taxon>Bacteria</taxon>
        <taxon>Pseudomonadati</taxon>
        <taxon>Pseudomonadota</taxon>
        <taxon>Alphaproteobacteria</taxon>
        <taxon>Rhodobacterales</taxon>
        <taxon>Roseobacteraceae</taxon>
        <taxon>Epibacterium</taxon>
    </lineage>
</organism>
<feature type="region of interest" description="Disordered" evidence="3">
    <location>
        <begin position="48"/>
        <end position="73"/>
    </location>
</feature>
<evidence type="ECO:0000256" key="3">
    <source>
        <dbReference type="SAM" id="MobiDB-lite"/>
    </source>
</evidence>
<dbReference type="AlphaFoldDB" id="A0A1G5R3S8"/>
<accession>A0A1G5R3S8</accession>
<evidence type="ECO:0000313" key="6">
    <source>
        <dbReference type="Proteomes" id="UP000198767"/>
    </source>
</evidence>
<dbReference type="EMBL" id="FMWG01000008">
    <property type="protein sequence ID" value="SCZ68667.1"/>
    <property type="molecule type" value="Genomic_DNA"/>
</dbReference>
<gene>
    <name evidence="5" type="ORF">SAMN04488118_10855</name>
</gene>
<evidence type="ECO:0000313" key="5">
    <source>
        <dbReference type="EMBL" id="SCZ68667.1"/>
    </source>
</evidence>
<comment type="similarity">
    <text evidence="1">Belongs to the transglycosylase Slt family.</text>
</comment>
<feature type="domain" description="Transglycosylase SLT" evidence="4">
    <location>
        <begin position="157"/>
        <end position="250"/>
    </location>
</feature>
<comment type="similarity">
    <text evidence="2">Belongs to the virb1 family.</text>
</comment>
<dbReference type="STRING" id="1156985.SAMN04488118_10855"/>
<dbReference type="Gene3D" id="1.10.530.10">
    <property type="match status" value="1"/>
</dbReference>
<evidence type="ECO:0000256" key="2">
    <source>
        <dbReference type="ARBA" id="ARBA00009387"/>
    </source>
</evidence>
<dbReference type="Proteomes" id="UP000198767">
    <property type="component" value="Unassembled WGS sequence"/>
</dbReference>
<dbReference type="CDD" id="cd00254">
    <property type="entry name" value="LT-like"/>
    <property type="match status" value="1"/>
</dbReference>
<sequence>MGIEKVSARNIERDLRNKKASLVVKTMTYALLGAVLLGNPCFAQDDAVDSPRKTPAPFPQFESKTLKPPQPGSQKRITIQIAPEVVIPEAPAALPTVEGEARYSWFWQDISPGLEEIGPARLDDALQAIRGAQSVSVARLDDLQKIVSEHAVSILTETVQAQISPALVLAMIAVESSGRLDAVSSAGAQGLMQLTPETAERFGVKDVFDPAQNIAGGVAYLSWLMERFNGDPVLVLAAYNAGAGAIRDHQGVPDYVETRDYVPKVLATFDVARSMCKTPPLLISDGCVFQNMN</sequence>
<keyword evidence="6" id="KW-1185">Reference proteome</keyword>
<evidence type="ECO:0000256" key="1">
    <source>
        <dbReference type="ARBA" id="ARBA00007734"/>
    </source>
</evidence>
<dbReference type="InterPro" id="IPR023346">
    <property type="entry name" value="Lysozyme-like_dom_sf"/>
</dbReference>
<dbReference type="SUPFAM" id="SSF53955">
    <property type="entry name" value="Lysozyme-like"/>
    <property type="match status" value="1"/>
</dbReference>
<dbReference type="PANTHER" id="PTHR37423">
    <property type="entry name" value="SOLUBLE LYTIC MUREIN TRANSGLYCOSYLASE-RELATED"/>
    <property type="match status" value="1"/>
</dbReference>
<reference evidence="5 6" key="1">
    <citation type="submission" date="2016-10" db="EMBL/GenBank/DDBJ databases">
        <authorList>
            <person name="de Groot N.N."/>
        </authorList>
    </citation>
    <scope>NUCLEOTIDE SEQUENCE [LARGE SCALE GENOMIC DNA]</scope>
    <source>
        <strain evidence="5 6">U95</strain>
    </source>
</reference>
<dbReference type="PANTHER" id="PTHR37423:SF2">
    <property type="entry name" value="MEMBRANE-BOUND LYTIC MUREIN TRANSGLYCOSYLASE C"/>
    <property type="match status" value="1"/>
</dbReference>